<organism evidence="1 2">
    <name type="scientific">Marilutibacter penaei</name>
    <dbReference type="NCBI Taxonomy" id="2759900"/>
    <lineage>
        <taxon>Bacteria</taxon>
        <taxon>Pseudomonadati</taxon>
        <taxon>Pseudomonadota</taxon>
        <taxon>Gammaproteobacteria</taxon>
        <taxon>Lysobacterales</taxon>
        <taxon>Lysobacteraceae</taxon>
        <taxon>Marilutibacter</taxon>
    </lineage>
</organism>
<evidence type="ECO:0000313" key="1">
    <source>
        <dbReference type="EMBL" id="MBB1087049.1"/>
    </source>
</evidence>
<protein>
    <submittedName>
        <fullName evidence="1">Uncharacterized protein</fullName>
    </submittedName>
</protein>
<keyword evidence="2" id="KW-1185">Reference proteome</keyword>
<gene>
    <name evidence="1" type="ORF">H4F99_00950</name>
</gene>
<dbReference type="AlphaFoldDB" id="A0A7W3U1A7"/>
<dbReference type="Proteomes" id="UP000552587">
    <property type="component" value="Unassembled WGS sequence"/>
</dbReference>
<dbReference type="RefSeq" id="WP_182667838.1">
    <property type="nucleotide sequence ID" value="NZ_JACHTE010000001.1"/>
</dbReference>
<dbReference type="EMBL" id="JACHTE010000001">
    <property type="protein sequence ID" value="MBB1087049.1"/>
    <property type="molecule type" value="Genomic_DNA"/>
</dbReference>
<proteinExistence type="predicted"/>
<name>A0A7W3U1A7_9GAMM</name>
<accession>A0A7W3U1A7</accession>
<sequence>MIPRIDAHAAFPFGLHWDADQLAAAMPTRLRLVDTLGEVCSLADLVQPAANRAVSFRRHARAGYATASTLPERFRIR</sequence>
<evidence type="ECO:0000313" key="2">
    <source>
        <dbReference type="Proteomes" id="UP000552587"/>
    </source>
</evidence>
<comment type="caution">
    <text evidence="1">The sequence shown here is derived from an EMBL/GenBank/DDBJ whole genome shotgun (WGS) entry which is preliminary data.</text>
</comment>
<reference evidence="1 2" key="1">
    <citation type="submission" date="2020-07" db="EMBL/GenBank/DDBJ databases">
        <authorList>
            <person name="Xu S."/>
            <person name="Li A."/>
        </authorList>
    </citation>
    <scope>NUCLEOTIDE SEQUENCE [LARGE SCALE GENOMIC DNA]</scope>
    <source>
        <strain evidence="1 2">SG-8</strain>
    </source>
</reference>